<dbReference type="Gene3D" id="2.60.120.10">
    <property type="entry name" value="Jelly Rolls"/>
    <property type="match status" value="1"/>
</dbReference>
<dbReference type="InterPro" id="IPR018060">
    <property type="entry name" value="HTH_AraC"/>
</dbReference>
<evidence type="ECO:0000259" key="4">
    <source>
        <dbReference type="PROSITE" id="PS01124"/>
    </source>
</evidence>
<dbReference type="HOGENOM" id="CLU_000445_88_0_9"/>
<dbReference type="InterPro" id="IPR011051">
    <property type="entry name" value="RmlC_Cupin_sf"/>
</dbReference>
<dbReference type="Gene3D" id="1.10.10.60">
    <property type="entry name" value="Homeodomain-like"/>
    <property type="match status" value="2"/>
</dbReference>
<dbReference type="InterPro" id="IPR003313">
    <property type="entry name" value="AraC-bd"/>
</dbReference>
<organism evidence="5 6">
    <name type="scientific">Lactobacillus kullabergensis</name>
    <dbReference type="NCBI Taxonomy" id="1218493"/>
    <lineage>
        <taxon>Bacteria</taxon>
        <taxon>Bacillati</taxon>
        <taxon>Bacillota</taxon>
        <taxon>Bacilli</taxon>
        <taxon>Lactobacillales</taxon>
        <taxon>Lactobacillaceae</taxon>
        <taxon>Lactobacillus</taxon>
    </lineage>
</organism>
<proteinExistence type="predicted"/>
<dbReference type="STRING" id="1218493.JF76_08100"/>
<dbReference type="RefSeq" id="WP_045927944.1">
    <property type="nucleotide sequence ID" value="NZ_JBHSZS010000009.1"/>
</dbReference>
<dbReference type="Proteomes" id="UP000033533">
    <property type="component" value="Unassembled WGS sequence"/>
</dbReference>
<sequence>MHEKIIQMLRQNNGFRDWNTMLQDFKSGDFKLKVAGRINSEPIYEFFNTYSDNFVLNSSSITISVQPVQSYIPFHVHDYVEINIPLVGNCVVVTEHERIKVNQDNMIFIGIKTPHKVEPIGKNGVVLNIELRTSAFSLNELDFLQSKGKGVSISNLLFSLLSDEDHGEGRYSLFEIDHDSKITAIIYDIIDEYYDDKIQSDQIIKLEMLTMFSLLIRKTFYREAQVTDSKKKNNNLLSLLLYIEKNYSDITLEQMAQHFGFNPNYLSDYLKNETGLSFIKLVQLQRVNVAAKYLTYTKASIEKIAARVGYENASYFYKIFRHYFGISPAKYRSNTR</sequence>
<dbReference type="PROSITE" id="PS01124">
    <property type="entry name" value="HTH_ARAC_FAMILY_2"/>
    <property type="match status" value="1"/>
</dbReference>
<dbReference type="Pfam" id="PF02311">
    <property type="entry name" value="AraC_binding"/>
    <property type="match status" value="1"/>
</dbReference>
<evidence type="ECO:0000256" key="1">
    <source>
        <dbReference type="ARBA" id="ARBA00023015"/>
    </source>
</evidence>
<evidence type="ECO:0000313" key="6">
    <source>
        <dbReference type="Proteomes" id="UP000033533"/>
    </source>
</evidence>
<accession>A0A0F4LE78</accession>
<dbReference type="PATRIC" id="fig|1218493.3.peg.856"/>
<dbReference type="PANTHER" id="PTHR43280:SF28">
    <property type="entry name" value="HTH-TYPE TRANSCRIPTIONAL ACTIVATOR RHAS"/>
    <property type="match status" value="1"/>
</dbReference>
<name>A0A0F4LE78_9LACO</name>
<dbReference type="AlphaFoldDB" id="A0A0F4LE78"/>
<evidence type="ECO:0000256" key="2">
    <source>
        <dbReference type="ARBA" id="ARBA00023125"/>
    </source>
</evidence>
<dbReference type="SMART" id="SM00342">
    <property type="entry name" value="HTH_ARAC"/>
    <property type="match status" value="1"/>
</dbReference>
<evidence type="ECO:0000313" key="5">
    <source>
        <dbReference type="EMBL" id="KJY55866.1"/>
    </source>
</evidence>
<dbReference type="InterPro" id="IPR018062">
    <property type="entry name" value="HTH_AraC-typ_CS"/>
</dbReference>
<evidence type="ECO:0000256" key="3">
    <source>
        <dbReference type="ARBA" id="ARBA00023163"/>
    </source>
</evidence>
<dbReference type="Pfam" id="PF12833">
    <property type="entry name" value="HTH_18"/>
    <property type="match status" value="1"/>
</dbReference>
<dbReference type="GO" id="GO:0003700">
    <property type="term" value="F:DNA-binding transcription factor activity"/>
    <property type="evidence" value="ECO:0007669"/>
    <property type="project" value="InterPro"/>
</dbReference>
<dbReference type="InterPro" id="IPR020449">
    <property type="entry name" value="Tscrpt_reg_AraC-type_HTH"/>
</dbReference>
<dbReference type="SUPFAM" id="SSF46689">
    <property type="entry name" value="Homeodomain-like"/>
    <property type="match status" value="1"/>
</dbReference>
<gene>
    <name evidence="5" type="ORF">JF76_08100</name>
</gene>
<keyword evidence="2" id="KW-0238">DNA-binding</keyword>
<dbReference type="PRINTS" id="PR00032">
    <property type="entry name" value="HTHARAC"/>
</dbReference>
<comment type="caution">
    <text evidence="5">The sequence shown here is derived from an EMBL/GenBank/DDBJ whole genome shotgun (WGS) entry which is preliminary data.</text>
</comment>
<reference evidence="5 6" key="1">
    <citation type="submission" date="2014-12" db="EMBL/GenBank/DDBJ databases">
        <title>Comparative genomics of the lactic acid bacteria isolated from the honey bee gut.</title>
        <authorList>
            <person name="Ellegaard K.M."/>
            <person name="Tamarit D."/>
            <person name="Javelind E."/>
            <person name="Olofsson T."/>
            <person name="Andersson S.G."/>
            <person name="Vasquez A."/>
        </authorList>
    </citation>
    <scope>NUCLEOTIDE SEQUENCE [LARGE SCALE GENOMIC DNA]</scope>
    <source>
        <strain evidence="5 6">Biut2</strain>
    </source>
</reference>
<keyword evidence="1" id="KW-0805">Transcription regulation</keyword>
<dbReference type="EMBL" id="JXBY01000018">
    <property type="protein sequence ID" value="KJY55866.1"/>
    <property type="molecule type" value="Genomic_DNA"/>
</dbReference>
<dbReference type="SUPFAM" id="SSF51182">
    <property type="entry name" value="RmlC-like cupins"/>
    <property type="match status" value="1"/>
</dbReference>
<dbReference type="InterPro" id="IPR009057">
    <property type="entry name" value="Homeodomain-like_sf"/>
</dbReference>
<dbReference type="GO" id="GO:0043565">
    <property type="term" value="F:sequence-specific DNA binding"/>
    <property type="evidence" value="ECO:0007669"/>
    <property type="project" value="InterPro"/>
</dbReference>
<feature type="domain" description="HTH araC/xylS-type" evidence="4">
    <location>
        <begin position="237"/>
        <end position="334"/>
    </location>
</feature>
<protein>
    <submittedName>
        <fullName evidence="5">Transcriptional regulator-type</fullName>
    </submittedName>
</protein>
<keyword evidence="3" id="KW-0804">Transcription</keyword>
<dbReference type="PANTHER" id="PTHR43280">
    <property type="entry name" value="ARAC-FAMILY TRANSCRIPTIONAL REGULATOR"/>
    <property type="match status" value="1"/>
</dbReference>
<dbReference type="OrthoDB" id="9816335at2"/>
<dbReference type="InterPro" id="IPR014710">
    <property type="entry name" value="RmlC-like_jellyroll"/>
</dbReference>
<dbReference type="PROSITE" id="PS00041">
    <property type="entry name" value="HTH_ARAC_FAMILY_1"/>
    <property type="match status" value="1"/>
</dbReference>